<organismHost>
    <name type="scientific">Cafeteria roenbergensis</name>
    <name type="common">Marine flagellate</name>
    <dbReference type="NCBI Taxonomy" id="33653"/>
</organismHost>
<gene>
    <name evidence="1" type="ORF">crov538</name>
</gene>
<keyword evidence="2" id="KW-1185">Reference proteome</keyword>
<dbReference type="EMBL" id="GU244497">
    <property type="protein sequence ID" value="ADO67572.1"/>
    <property type="molecule type" value="Genomic_DNA"/>
</dbReference>
<sequence length="56" mass="6488">MNFTLSYHKDLEKITVKITILTCSKTFDHIELIGWPDSLTTLTFGNMFNQPIKNVK</sequence>
<reference evidence="1 2" key="1">
    <citation type="journal article" date="2010" name="Proc. Natl. Acad. Sci. U.S.A.">
        <title>Giant virus with a remarkable complement of genes infects marine zooplankton.</title>
        <authorList>
            <person name="Fischer M.G."/>
            <person name="Allen M.J."/>
            <person name="Wilson W.H."/>
            <person name="Suttle C.A."/>
        </authorList>
    </citation>
    <scope>NUCLEOTIDE SEQUENCE [LARGE SCALE GENOMIC DNA]</scope>
    <source>
        <strain evidence="1 2">BV-PW1</strain>
    </source>
</reference>
<evidence type="ECO:0000313" key="1">
    <source>
        <dbReference type="EMBL" id="ADO67572.1"/>
    </source>
</evidence>
<proteinExistence type="predicted"/>
<name>E3T5V9_CROVB</name>
<protein>
    <submittedName>
        <fullName evidence="1">Uncharacterized protein</fullName>
    </submittedName>
</protein>
<dbReference type="RefSeq" id="YP_003970171.1">
    <property type="nucleotide sequence ID" value="NC_014637.1"/>
</dbReference>
<dbReference type="InterPro" id="IPR008615">
    <property type="entry name" value="FNIP"/>
</dbReference>
<organism evidence="1 2">
    <name type="scientific">Cafeteria roenbergensis virus (strain BV-PW1)</name>
    <name type="common">CroV</name>
    <dbReference type="NCBI Taxonomy" id="693272"/>
    <lineage>
        <taxon>Viruses</taxon>
        <taxon>Varidnaviria</taxon>
        <taxon>Bamfordvirae</taxon>
        <taxon>Nucleocytoviricota</taxon>
        <taxon>Megaviricetes</taxon>
        <taxon>Imitervirales</taxon>
        <taxon>Mimiviridae</taxon>
        <taxon>Aliimimivirinae</taxon>
        <taxon>Rheavirus</taxon>
        <taxon>Rheavirus sinusmexicani</taxon>
    </lineage>
</organism>
<dbReference type="Proteomes" id="UP000029781">
    <property type="component" value="Segment"/>
</dbReference>
<dbReference type="KEGG" id="vg:9887941"/>
<dbReference type="Pfam" id="PF05725">
    <property type="entry name" value="FNIP"/>
    <property type="match status" value="1"/>
</dbReference>
<dbReference type="GeneID" id="9887941"/>
<evidence type="ECO:0000313" key="2">
    <source>
        <dbReference type="Proteomes" id="UP000029781"/>
    </source>
</evidence>
<accession>E3T5V9</accession>